<dbReference type="SMART" id="SM00271">
    <property type="entry name" value="DnaJ"/>
    <property type="match status" value="1"/>
</dbReference>
<dbReference type="InterPro" id="IPR002939">
    <property type="entry name" value="DnaJ_C"/>
</dbReference>
<sequence>MGDPPRSPTPDFYSILGISRGASILDVYKAYKSLAKKWHPDRNPSNKPEAQAKFQAINEAFKALNKEEERTTMGADDPTTPKGSYFHLSMDDGFFQLPSFLSKSSSRRSHTPTRAQTPTRFGVSLSKSASRRNFIPTDFPISPSTTTPTRTSSSPADFPSSPSGGTPNRRSTTPTPTSLSNSASRQSTTPNSQSKSASRRSNSTGTSTDFAASLSKSTSRRSTTPIIYSQSTVRRKPQPIEKKLECTLEELCHGCSKKIKITRDVISDIGLIVQEEEILRIQIKPGWRQGTKVKFDGRGDERPGTLPADIIFLIDEKKHPIFKRVGDNLEIGVEIPLVKAITGCPLSVPLLGGEKMSLFIDDIIHHGYEKIIPGQGMPMAKQEGRRGDLKIKFLVSFPTELSDQQRSDVYRILQDSS</sequence>
<accession>A0AA39DKN9</accession>
<organism evidence="4 5">
    <name type="scientific">Vitis rotundifolia</name>
    <name type="common">Muscadine grape</name>
    <dbReference type="NCBI Taxonomy" id="103349"/>
    <lineage>
        <taxon>Eukaryota</taxon>
        <taxon>Viridiplantae</taxon>
        <taxon>Streptophyta</taxon>
        <taxon>Embryophyta</taxon>
        <taxon>Tracheophyta</taxon>
        <taxon>Spermatophyta</taxon>
        <taxon>Magnoliopsida</taxon>
        <taxon>eudicotyledons</taxon>
        <taxon>Gunneridae</taxon>
        <taxon>Pentapetalae</taxon>
        <taxon>rosids</taxon>
        <taxon>Vitales</taxon>
        <taxon>Vitaceae</taxon>
        <taxon>Viteae</taxon>
        <taxon>Vitis</taxon>
    </lineage>
</organism>
<dbReference type="FunFam" id="2.60.260.20:FF:000002">
    <property type="entry name" value="Dnaj homolog subfamily b member"/>
    <property type="match status" value="1"/>
</dbReference>
<feature type="compositionally biased region" description="Polar residues" evidence="2">
    <location>
        <begin position="204"/>
        <end position="216"/>
    </location>
</feature>
<feature type="compositionally biased region" description="Low complexity" evidence="2">
    <location>
        <begin position="191"/>
        <end position="203"/>
    </location>
</feature>
<dbReference type="InterPro" id="IPR008971">
    <property type="entry name" value="HSP40/DnaJ_pept-bd"/>
</dbReference>
<dbReference type="Proteomes" id="UP001168098">
    <property type="component" value="Unassembled WGS sequence"/>
</dbReference>
<dbReference type="InterPro" id="IPR036869">
    <property type="entry name" value="J_dom_sf"/>
</dbReference>
<dbReference type="CDD" id="cd10747">
    <property type="entry name" value="DnaJ_C"/>
    <property type="match status" value="1"/>
</dbReference>
<protein>
    <recommendedName>
        <fullName evidence="3">J domain-containing protein</fullName>
    </recommendedName>
</protein>
<keyword evidence="1" id="KW-0143">Chaperone</keyword>
<dbReference type="InterPro" id="IPR001623">
    <property type="entry name" value="DnaJ_domain"/>
</dbReference>
<evidence type="ECO:0000256" key="2">
    <source>
        <dbReference type="SAM" id="MobiDB-lite"/>
    </source>
</evidence>
<dbReference type="Pfam" id="PF01556">
    <property type="entry name" value="DnaJ_C"/>
    <property type="match status" value="1"/>
</dbReference>
<evidence type="ECO:0000256" key="1">
    <source>
        <dbReference type="ARBA" id="ARBA00023186"/>
    </source>
</evidence>
<evidence type="ECO:0000313" key="4">
    <source>
        <dbReference type="EMBL" id="KAJ9687444.1"/>
    </source>
</evidence>
<name>A0AA39DKN9_VITRO</name>
<dbReference type="PANTHER" id="PTHR24078:SF522">
    <property type="entry name" value="DNAJ CHAPERONE C-TERMINAL DOMAIN-CONTAINING PROTEIN"/>
    <property type="match status" value="1"/>
</dbReference>
<dbReference type="GO" id="GO:0006457">
    <property type="term" value="P:protein folding"/>
    <property type="evidence" value="ECO:0007669"/>
    <property type="project" value="InterPro"/>
</dbReference>
<evidence type="ECO:0000313" key="5">
    <source>
        <dbReference type="Proteomes" id="UP001168098"/>
    </source>
</evidence>
<dbReference type="FunFam" id="2.60.260.20:FF:000006">
    <property type="entry name" value="DnaJ subfamily B member 13"/>
    <property type="match status" value="1"/>
</dbReference>
<dbReference type="SUPFAM" id="SSF49493">
    <property type="entry name" value="HSP40/DnaJ peptide-binding domain"/>
    <property type="match status" value="2"/>
</dbReference>
<dbReference type="CDD" id="cd06257">
    <property type="entry name" value="DnaJ"/>
    <property type="match status" value="1"/>
</dbReference>
<feature type="compositionally biased region" description="Low complexity" evidence="2">
    <location>
        <begin position="136"/>
        <end position="184"/>
    </location>
</feature>
<dbReference type="Gene3D" id="1.10.287.110">
    <property type="entry name" value="DnaJ domain"/>
    <property type="match status" value="1"/>
</dbReference>
<proteinExistence type="predicted"/>
<dbReference type="GO" id="GO:0051087">
    <property type="term" value="F:protein-folding chaperone binding"/>
    <property type="evidence" value="ECO:0007669"/>
    <property type="project" value="TreeGrafter"/>
</dbReference>
<dbReference type="AlphaFoldDB" id="A0AA39DKN9"/>
<dbReference type="SUPFAM" id="SSF46565">
    <property type="entry name" value="Chaperone J-domain"/>
    <property type="match status" value="1"/>
</dbReference>
<dbReference type="GO" id="GO:0005829">
    <property type="term" value="C:cytosol"/>
    <property type="evidence" value="ECO:0007669"/>
    <property type="project" value="TreeGrafter"/>
</dbReference>
<dbReference type="Pfam" id="PF00226">
    <property type="entry name" value="DnaJ"/>
    <property type="match status" value="1"/>
</dbReference>
<dbReference type="PANTHER" id="PTHR24078">
    <property type="entry name" value="DNAJ HOMOLOG SUBFAMILY C MEMBER"/>
    <property type="match status" value="1"/>
</dbReference>
<reference evidence="4 5" key="1">
    <citation type="journal article" date="2023" name="BMC Biotechnol.">
        <title>Vitis rotundifolia cv Carlos genome sequencing.</title>
        <authorList>
            <person name="Huff M."/>
            <person name="Hulse-Kemp A."/>
            <person name="Scheffler B."/>
            <person name="Youngblood R."/>
            <person name="Simpson S."/>
            <person name="Babiker E."/>
            <person name="Staton M."/>
        </authorList>
    </citation>
    <scope>NUCLEOTIDE SEQUENCE [LARGE SCALE GENOMIC DNA]</scope>
    <source>
        <tissue evidence="4">Leaf</tissue>
    </source>
</reference>
<keyword evidence="5" id="KW-1185">Reference proteome</keyword>
<dbReference type="EMBL" id="JARBHA010000012">
    <property type="protein sequence ID" value="KAJ9687444.1"/>
    <property type="molecule type" value="Genomic_DNA"/>
</dbReference>
<dbReference type="GO" id="GO:0051082">
    <property type="term" value="F:unfolded protein binding"/>
    <property type="evidence" value="ECO:0007669"/>
    <property type="project" value="InterPro"/>
</dbReference>
<dbReference type="Gene3D" id="2.60.260.20">
    <property type="entry name" value="Urease metallochaperone UreE, N-terminal domain"/>
    <property type="match status" value="2"/>
</dbReference>
<dbReference type="PROSITE" id="PS50076">
    <property type="entry name" value="DNAJ_2"/>
    <property type="match status" value="1"/>
</dbReference>
<dbReference type="PRINTS" id="PR00625">
    <property type="entry name" value="JDOMAIN"/>
</dbReference>
<feature type="region of interest" description="Disordered" evidence="2">
    <location>
        <begin position="103"/>
        <end position="234"/>
    </location>
</feature>
<dbReference type="InterPro" id="IPR051339">
    <property type="entry name" value="DnaJ_subfamily_B"/>
</dbReference>
<comment type="caution">
    <text evidence="4">The sequence shown here is derived from an EMBL/GenBank/DDBJ whole genome shotgun (WGS) entry which is preliminary data.</text>
</comment>
<evidence type="ECO:0000259" key="3">
    <source>
        <dbReference type="PROSITE" id="PS50076"/>
    </source>
</evidence>
<gene>
    <name evidence="4" type="ORF">PVL29_016077</name>
</gene>
<feature type="domain" description="J" evidence="3">
    <location>
        <begin position="11"/>
        <end position="69"/>
    </location>
</feature>